<evidence type="ECO:0000313" key="2">
    <source>
        <dbReference type="EMBL" id="TKS56692.1"/>
    </source>
</evidence>
<dbReference type="OrthoDB" id="1451698at2"/>
<dbReference type="AlphaFoldDB" id="A0A4U5TRR0"/>
<evidence type="ECO:0008006" key="4">
    <source>
        <dbReference type="Google" id="ProtNLM"/>
    </source>
</evidence>
<feature type="chain" id="PRO_5020329372" description="DUF4168 domain-containing protein" evidence="1">
    <location>
        <begin position="19"/>
        <end position="127"/>
    </location>
</feature>
<dbReference type="EMBL" id="SWMU01000002">
    <property type="protein sequence ID" value="TKS56692.1"/>
    <property type="molecule type" value="Genomic_DNA"/>
</dbReference>
<feature type="signal peptide" evidence="1">
    <location>
        <begin position="1"/>
        <end position="18"/>
    </location>
</feature>
<comment type="caution">
    <text evidence="2">The sequence shown here is derived from an EMBL/GenBank/DDBJ whole genome shotgun (WGS) entry which is preliminary data.</text>
</comment>
<name>A0A4U5TRR0_9FLAO</name>
<accession>A0A4U5TRR0</accession>
<dbReference type="RefSeq" id="WP_138931794.1">
    <property type="nucleotide sequence ID" value="NZ_SWMU01000002.1"/>
</dbReference>
<proteinExistence type="predicted"/>
<organism evidence="2 3">
    <name type="scientific">Mesohalobacter halotolerans</name>
    <dbReference type="NCBI Taxonomy" id="1883405"/>
    <lineage>
        <taxon>Bacteria</taxon>
        <taxon>Pseudomonadati</taxon>
        <taxon>Bacteroidota</taxon>
        <taxon>Flavobacteriia</taxon>
        <taxon>Flavobacteriales</taxon>
        <taxon>Flavobacteriaceae</taxon>
        <taxon>Mesohalobacter</taxon>
    </lineage>
</organism>
<reference evidence="2 3" key="1">
    <citation type="submission" date="2019-04" db="EMBL/GenBank/DDBJ databases">
        <title>Psychroflexus halotolerans sp. nov., isolated from a marine solar saltern.</title>
        <authorList>
            <person name="Feng X."/>
        </authorList>
    </citation>
    <scope>NUCLEOTIDE SEQUENCE [LARGE SCALE GENOMIC DNA]</scope>
    <source>
        <strain evidence="2 3">WDS2C27</strain>
    </source>
</reference>
<protein>
    <recommendedName>
        <fullName evidence="4">DUF4168 domain-containing protein</fullName>
    </recommendedName>
</protein>
<keyword evidence="3" id="KW-1185">Reference proteome</keyword>
<gene>
    <name evidence="2" type="ORF">FCN74_06585</name>
</gene>
<sequence>MKNTFILLCLVFSFSLNAQDLKSLTKSASETTEEVGKTSFIEKFAGDQVKQLARKLSLSDKQQAMVSDLVVSQLKTEKFQNLISSFSPSQLMGSKAQTKIANSLMKSEGFNSGLDKVLSDEQKKMLH</sequence>
<keyword evidence="1" id="KW-0732">Signal</keyword>
<dbReference type="Proteomes" id="UP000306552">
    <property type="component" value="Unassembled WGS sequence"/>
</dbReference>
<evidence type="ECO:0000313" key="3">
    <source>
        <dbReference type="Proteomes" id="UP000306552"/>
    </source>
</evidence>
<evidence type="ECO:0000256" key="1">
    <source>
        <dbReference type="SAM" id="SignalP"/>
    </source>
</evidence>